<comment type="caution">
    <text evidence="9">The sequence shown here is derived from an EMBL/GenBank/DDBJ whole genome shotgun (WGS) entry which is preliminary data.</text>
</comment>
<comment type="catalytic activity">
    <reaction evidence="5">
        <text>13,14-dihydro-15-oxo-prostaglandin F1alpha + NADP(+) = 15-oxoprostaglandin F1alpha + NADPH + H(+)</text>
        <dbReference type="Rhea" id="RHEA:50592"/>
        <dbReference type="ChEBI" id="CHEBI:15378"/>
        <dbReference type="ChEBI" id="CHEBI:57783"/>
        <dbReference type="ChEBI" id="CHEBI:58349"/>
        <dbReference type="ChEBI" id="CHEBI:79072"/>
        <dbReference type="ChEBI" id="CHEBI:133411"/>
    </reaction>
    <physiologicalReaction direction="right-to-left" evidence="5">
        <dbReference type="Rhea" id="RHEA:50594"/>
    </physiologicalReaction>
</comment>
<dbReference type="EMBL" id="CAJNOQ010007629">
    <property type="protein sequence ID" value="CAF1174400.1"/>
    <property type="molecule type" value="Genomic_DNA"/>
</dbReference>
<dbReference type="Proteomes" id="UP000663829">
    <property type="component" value="Unassembled WGS sequence"/>
</dbReference>
<sequence>MVKARHWSKVKEFQGKPKEDDFKLVEEDLNDEVKDGEVLCEAVFLSIDPYMGIPGDDLMKPFGKYNTMFGEAVSKVIKSRNGQYPVGTLVTSMSGWRTHFISKDGKDLNPLLFDIGNLSPSITLGVIGMPGMTAYFGVKMGELKSGEICVVTAAAGAVGSVVVQLAKAKGLKVIAFAGAEEKIAWLKNDLKCDYVYNYKKTSLADALKEAAPDGVDFYFDNVCLKYFYLRCRQLKNQAEMTIRGVLGWAHQDEWPEAQAEMAEMIKKGTLKYKETCTDGFEQMPKAFAGLFKGDNTGKAVIKASNYP</sequence>
<evidence type="ECO:0000256" key="6">
    <source>
        <dbReference type="ARBA" id="ARBA00048290"/>
    </source>
</evidence>
<dbReference type="SUPFAM" id="SSF50129">
    <property type="entry name" value="GroES-like"/>
    <property type="match status" value="2"/>
</dbReference>
<dbReference type="Pfam" id="PF00107">
    <property type="entry name" value="ADH_zinc_N"/>
    <property type="match status" value="1"/>
</dbReference>
<dbReference type="InterPro" id="IPR011032">
    <property type="entry name" value="GroES-like_sf"/>
</dbReference>
<protein>
    <recommendedName>
        <fullName evidence="4">15-oxoprostaglandin 13-reductase</fullName>
        <ecNumber evidence="2">1.3.1.48</ecNumber>
    </recommendedName>
    <alternativeName>
        <fullName evidence="4">15-oxoprostaglandin 13-reductase</fullName>
    </alternativeName>
</protein>
<dbReference type="GO" id="GO:0047522">
    <property type="term" value="F:15-oxoprostaglandin 13-reductase [NAD(P)+] activity"/>
    <property type="evidence" value="ECO:0007669"/>
    <property type="project" value="UniProtKB-EC"/>
</dbReference>
<reference evidence="9" key="1">
    <citation type="submission" date="2021-02" db="EMBL/GenBank/DDBJ databases">
        <authorList>
            <person name="Nowell W R."/>
        </authorList>
    </citation>
    <scope>NUCLEOTIDE SEQUENCE</scope>
</reference>
<dbReference type="InterPro" id="IPR013149">
    <property type="entry name" value="ADH-like_C"/>
</dbReference>
<dbReference type="InterPro" id="IPR020843">
    <property type="entry name" value="ER"/>
</dbReference>
<comment type="catalytic activity">
    <reaction evidence="7">
        <text>13,14-dihydro-15-oxo-prostaglandin E1 + NADP(+) = 15-oxoprostaglandin E1 + NADPH + H(+)</text>
        <dbReference type="Rhea" id="RHEA:50584"/>
        <dbReference type="ChEBI" id="CHEBI:15378"/>
        <dbReference type="ChEBI" id="CHEBI:57401"/>
        <dbReference type="ChEBI" id="CHEBI:57783"/>
        <dbReference type="ChEBI" id="CHEBI:58349"/>
        <dbReference type="ChEBI" id="CHEBI:133408"/>
    </reaction>
    <physiologicalReaction direction="right-to-left" evidence="7">
        <dbReference type="Rhea" id="RHEA:50586"/>
    </physiologicalReaction>
</comment>
<dbReference type="InterPro" id="IPR045010">
    <property type="entry name" value="MDR_fam"/>
</dbReference>
<keyword evidence="11" id="KW-1185">Reference proteome</keyword>
<feature type="domain" description="Enoyl reductase (ER)" evidence="8">
    <location>
        <begin position="18"/>
        <end position="301"/>
    </location>
</feature>
<evidence type="ECO:0000313" key="9">
    <source>
        <dbReference type="EMBL" id="CAF1174400.1"/>
    </source>
</evidence>
<evidence type="ECO:0000256" key="3">
    <source>
        <dbReference type="ARBA" id="ARBA00023002"/>
    </source>
</evidence>
<dbReference type="SUPFAM" id="SSF51735">
    <property type="entry name" value="NAD(P)-binding Rossmann-fold domains"/>
    <property type="match status" value="1"/>
</dbReference>
<dbReference type="AlphaFoldDB" id="A0A814UN45"/>
<evidence type="ECO:0000313" key="10">
    <source>
        <dbReference type="EMBL" id="CAF3938282.1"/>
    </source>
</evidence>
<proteinExistence type="inferred from homology"/>
<dbReference type="PANTHER" id="PTHR43205">
    <property type="entry name" value="PROSTAGLANDIN REDUCTASE"/>
    <property type="match status" value="1"/>
</dbReference>
<name>A0A814UN45_9BILA</name>
<dbReference type="Pfam" id="PF16884">
    <property type="entry name" value="ADH_N_2"/>
    <property type="match status" value="1"/>
</dbReference>
<dbReference type="EC" id="1.3.1.48" evidence="2"/>
<dbReference type="InterPro" id="IPR041694">
    <property type="entry name" value="ADH_N_2"/>
</dbReference>
<dbReference type="OrthoDB" id="809632at2759"/>
<dbReference type="InterPro" id="IPR036291">
    <property type="entry name" value="NAD(P)-bd_dom_sf"/>
</dbReference>
<evidence type="ECO:0000256" key="2">
    <source>
        <dbReference type="ARBA" id="ARBA00011981"/>
    </source>
</evidence>
<organism evidence="9 11">
    <name type="scientific">Didymodactylos carnosus</name>
    <dbReference type="NCBI Taxonomy" id="1234261"/>
    <lineage>
        <taxon>Eukaryota</taxon>
        <taxon>Metazoa</taxon>
        <taxon>Spiralia</taxon>
        <taxon>Gnathifera</taxon>
        <taxon>Rotifera</taxon>
        <taxon>Eurotatoria</taxon>
        <taxon>Bdelloidea</taxon>
        <taxon>Philodinida</taxon>
        <taxon>Philodinidae</taxon>
        <taxon>Didymodactylos</taxon>
    </lineage>
</organism>
<evidence type="ECO:0000256" key="4">
    <source>
        <dbReference type="ARBA" id="ARBA00033119"/>
    </source>
</evidence>
<evidence type="ECO:0000256" key="5">
    <source>
        <dbReference type="ARBA" id="ARBA00047878"/>
    </source>
</evidence>
<evidence type="ECO:0000313" key="11">
    <source>
        <dbReference type="Proteomes" id="UP000663829"/>
    </source>
</evidence>
<dbReference type="Gene3D" id="3.40.50.720">
    <property type="entry name" value="NAD(P)-binding Rossmann-like Domain"/>
    <property type="match status" value="1"/>
</dbReference>
<evidence type="ECO:0000259" key="8">
    <source>
        <dbReference type="SMART" id="SM00829"/>
    </source>
</evidence>
<evidence type="ECO:0000256" key="7">
    <source>
        <dbReference type="ARBA" id="ARBA00049070"/>
    </source>
</evidence>
<accession>A0A814UN45</accession>
<keyword evidence="3" id="KW-0560">Oxidoreductase</keyword>
<dbReference type="GO" id="GO:0006693">
    <property type="term" value="P:prostaglandin metabolic process"/>
    <property type="evidence" value="ECO:0007669"/>
    <property type="project" value="TreeGrafter"/>
</dbReference>
<dbReference type="SMART" id="SM00829">
    <property type="entry name" value="PKS_ER"/>
    <property type="match status" value="1"/>
</dbReference>
<dbReference type="Gene3D" id="3.90.180.10">
    <property type="entry name" value="Medium-chain alcohol dehydrogenases, catalytic domain"/>
    <property type="match status" value="1"/>
</dbReference>
<gene>
    <name evidence="9" type="ORF">GPM918_LOCUS22357</name>
    <name evidence="10" type="ORF">SRO942_LOCUS22355</name>
</gene>
<dbReference type="PANTHER" id="PTHR43205:SF7">
    <property type="entry name" value="PROSTAGLANDIN REDUCTASE 1"/>
    <property type="match status" value="1"/>
</dbReference>
<dbReference type="Proteomes" id="UP000681722">
    <property type="component" value="Unassembled WGS sequence"/>
</dbReference>
<comment type="catalytic activity">
    <reaction evidence="6">
        <text>13,14-dihydro-15-oxo-PGF2alpha + NADP(+) = 15-oxoprostaglandin F2alpha + NADPH + H(+)</text>
        <dbReference type="Rhea" id="RHEA:50588"/>
        <dbReference type="ChEBI" id="CHEBI:15378"/>
        <dbReference type="ChEBI" id="CHEBI:57783"/>
        <dbReference type="ChEBI" id="CHEBI:58349"/>
        <dbReference type="ChEBI" id="CHEBI:133374"/>
        <dbReference type="ChEBI" id="CHEBI:133409"/>
    </reaction>
    <physiologicalReaction direction="right-to-left" evidence="6">
        <dbReference type="Rhea" id="RHEA:50590"/>
    </physiologicalReaction>
</comment>
<evidence type="ECO:0000256" key="1">
    <source>
        <dbReference type="ARBA" id="ARBA00010460"/>
    </source>
</evidence>
<comment type="similarity">
    <text evidence="1">Belongs to the NADP-dependent oxidoreductase L4BD family.</text>
</comment>
<dbReference type="EMBL" id="CAJOBC010007629">
    <property type="protein sequence ID" value="CAF3938282.1"/>
    <property type="molecule type" value="Genomic_DNA"/>
</dbReference>